<feature type="region of interest" description="Disordered" evidence="6">
    <location>
        <begin position="454"/>
        <end position="505"/>
    </location>
</feature>
<reference evidence="8" key="2">
    <citation type="submission" date="2023-07" db="EMBL/GenBank/DDBJ databases">
        <authorList>
            <consortium name="Lawrence Berkeley National Laboratory"/>
            <person name="Haridas S."/>
            <person name="Hensen N."/>
            <person name="Bonometti L."/>
            <person name="Westerberg I."/>
            <person name="Brannstrom I.O."/>
            <person name="Guillou S."/>
            <person name="Cros-Aarteil S."/>
            <person name="Calhoun S."/>
            <person name="Kuo A."/>
            <person name="Mondo S."/>
            <person name="Pangilinan J."/>
            <person name="Riley R."/>
            <person name="LaButti K."/>
            <person name="Andreopoulos B."/>
            <person name="Lipzen A."/>
            <person name="Chen C."/>
            <person name="Yanf M."/>
            <person name="Daum C."/>
            <person name="Ng V."/>
            <person name="Clum A."/>
            <person name="Steindorff A."/>
            <person name="Ohm R."/>
            <person name="Martin F."/>
            <person name="Silar P."/>
            <person name="Natvig D."/>
            <person name="Lalanne C."/>
            <person name="Gautier V."/>
            <person name="Ament-velasquez S.L."/>
            <person name="Kruys A."/>
            <person name="Hutchinson M.I."/>
            <person name="Powell A.J."/>
            <person name="Barry K."/>
            <person name="Miller A.N."/>
            <person name="Grigoriev I.V."/>
            <person name="Debuchy R."/>
            <person name="Gladieux P."/>
            <person name="Thoren M.H."/>
            <person name="Johannesson H."/>
        </authorList>
    </citation>
    <scope>NUCLEOTIDE SEQUENCE</scope>
    <source>
        <strain evidence="8">FGSC 1904</strain>
    </source>
</reference>
<name>A0AAE0PK24_SORBR</name>
<dbReference type="EMBL" id="JAUTDP010000003">
    <property type="protein sequence ID" value="KAK3401267.1"/>
    <property type="molecule type" value="Genomic_DNA"/>
</dbReference>
<evidence type="ECO:0000256" key="5">
    <source>
        <dbReference type="ARBA" id="ARBA00038109"/>
    </source>
</evidence>
<dbReference type="GO" id="GO:0005886">
    <property type="term" value="C:plasma membrane"/>
    <property type="evidence" value="ECO:0007669"/>
    <property type="project" value="TreeGrafter"/>
</dbReference>
<sequence>MEPRRRFSDATAEPTSTDEAVNNALNCASYNLPEGGIIQLSNGDIITLGAAAAFKPPSCGSLEIRSVPNIIVSAGGGGGGLGGAAVGGNMGLKADDESHISDFRDPFYASTFPQCYALSATTIIAYTLVIMLFITPRSFLDGGVVVLGRKGFTNGGGGTSIGGRPWLQKVAALSVAISLTIANAATFRVAERQYSWGYQNAQQLQEDVLGGTELKIIRIISNTFLWLAQAQTLIRLFPRQREKVIIKWTAFALITLDVIFQSLNSFKYGGSDLTRPKFTEAVPALSYLFALALGVLYAAWVLYYSIMKKRYAFYHPLMKNMILVAALSVVSILVPVVFFILDISNPDFAGWGDYVRWVGAAAASVIVWEWVERIEALEREEKKDGILGREVFDGDEMLEASHSEHAWPKRRRQGSGGSDSQDTESGGGEKSGGSSHSRLGVWPKISNLTLKHRTESAGRNESNQGSSPAPDTANDDERPRFIPPPLWPARPTPAATPVSRTDTTSAASTIYAVRYNTMTEPSTYGTPPPTNNMGHLSRSESRGSSRHGDYGNTSPGSAPAPDARSAQNSHAGTETLSTGSRWHALAPATSSRDFVPRSEPRGSKMQRDENSRWDFRARVEEFAATQAEKLREKLRPTLDTHNLPVTVIPAPPRRGAALAQLREDEELNLSRDVTTTDRDESRNSNSSRTVLGREETQLQEQPPAVPASSFSPPPRATSSSMSTSQMSRPRLSPIVTQGSFTSNNRYNHLPVTVIPAPPRTDSAPREAGPATPRAPSQPQSPSTVALGKQPARSDSNMTSPP</sequence>
<evidence type="ECO:0000313" key="8">
    <source>
        <dbReference type="EMBL" id="KAK3401267.1"/>
    </source>
</evidence>
<evidence type="ECO:0000256" key="2">
    <source>
        <dbReference type="ARBA" id="ARBA00022692"/>
    </source>
</evidence>
<feature type="compositionally biased region" description="Low complexity" evidence="6">
    <location>
        <begin position="706"/>
        <end position="730"/>
    </location>
</feature>
<feature type="compositionally biased region" description="Polar residues" evidence="6">
    <location>
        <begin position="459"/>
        <end position="469"/>
    </location>
</feature>
<feature type="transmembrane region" description="Helical" evidence="7">
    <location>
        <begin position="115"/>
        <end position="134"/>
    </location>
</feature>
<dbReference type="InterPro" id="IPR014844">
    <property type="entry name" value="PalH"/>
</dbReference>
<keyword evidence="4 7" id="KW-0472">Membrane</keyword>
<feature type="compositionally biased region" description="Pro residues" evidence="6">
    <location>
        <begin position="481"/>
        <end position="491"/>
    </location>
</feature>
<comment type="caution">
    <text evidence="8">The sequence shown here is derived from an EMBL/GenBank/DDBJ whole genome shotgun (WGS) entry which is preliminary data.</text>
</comment>
<feature type="compositionally biased region" description="Polar residues" evidence="6">
    <location>
        <begin position="792"/>
        <end position="801"/>
    </location>
</feature>
<reference evidence="8" key="1">
    <citation type="journal article" date="2023" name="Mol. Phylogenet. Evol.">
        <title>Genome-scale phylogeny and comparative genomics of the fungal order Sordariales.</title>
        <authorList>
            <person name="Hensen N."/>
            <person name="Bonometti L."/>
            <person name="Westerberg I."/>
            <person name="Brannstrom I.O."/>
            <person name="Guillou S."/>
            <person name="Cros-Aarteil S."/>
            <person name="Calhoun S."/>
            <person name="Haridas S."/>
            <person name="Kuo A."/>
            <person name="Mondo S."/>
            <person name="Pangilinan J."/>
            <person name="Riley R."/>
            <person name="LaButti K."/>
            <person name="Andreopoulos B."/>
            <person name="Lipzen A."/>
            <person name="Chen C."/>
            <person name="Yan M."/>
            <person name="Daum C."/>
            <person name="Ng V."/>
            <person name="Clum A."/>
            <person name="Steindorff A."/>
            <person name="Ohm R.A."/>
            <person name="Martin F."/>
            <person name="Silar P."/>
            <person name="Natvig D.O."/>
            <person name="Lalanne C."/>
            <person name="Gautier V."/>
            <person name="Ament-Velasquez S.L."/>
            <person name="Kruys A."/>
            <person name="Hutchinson M.I."/>
            <person name="Powell A.J."/>
            <person name="Barry K."/>
            <person name="Miller A.N."/>
            <person name="Grigoriev I.V."/>
            <person name="Debuchy R."/>
            <person name="Gladieux P."/>
            <person name="Hiltunen Thoren M."/>
            <person name="Johannesson H."/>
        </authorList>
    </citation>
    <scope>NUCLEOTIDE SEQUENCE</scope>
    <source>
        <strain evidence="8">FGSC 1904</strain>
    </source>
</reference>
<dbReference type="Proteomes" id="UP001281003">
    <property type="component" value="Unassembled WGS sequence"/>
</dbReference>
<dbReference type="Pfam" id="PF08733">
    <property type="entry name" value="PalH"/>
    <property type="match status" value="1"/>
</dbReference>
<feature type="region of interest" description="Disordered" evidence="6">
    <location>
        <begin position="401"/>
        <end position="441"/>
    </location>
</feature>
<evidence type="ECO:0000256" key="6">
    <source>
        <dbReference type="SAM" id="MobiDB-lite"/>
    </source>
</evidence>
<organism evidence="8 9">
    <name type="scientific">Sordaria brevicollis</name>
    <dbReference type="NCBI Taxonomy" id="83679"/>
    <lineage>
        <taxon>Eukaryota</taxon>
        <taxon>Fungi</taxon>
        <taxon>Dikarya</taxon>
        <taxon>Ascomycota</taxon>
        <taxon>Pezizomycotina</taxon>
        <taxon>Sordariomycetes</taxon>
        <taxon>Sordariomycetidae</taxon>
        <taxon>Sordariales</taxon>
        <taxon>Sordariaceae</taxon>
        <taxon>Sordaria</taxon>
    </lineage>
</organism>
<comment type="subcellular location">
    <subcellularLocation>
        <location evidence="1">Membrane</location>
        <topology evidence="1">Multi-pass membrane protein</topology>
    </subcellularLocation>
</comment>
<dbReference type="PANTHER" id="PTHR35779:SF1">
    <property type="entry name" value="PH-RESPONSE REGULATOR PROTEIN PALH_RIM21"/>
    <property type="match status" value="1"/>
</dbReference>
<feature type="transmembrane region" description="Helical" evidence="7">
    <location>
        <begin position="317"/>
        <end position="342"/>
    </location>
</feature>
<feature type="transmembrane region" description="Helical" evidence="7">
    <location>
        <begin position="244"/>
        <end position="264"/>
    </location>
</feature>
<keyword evidence="3 7" id="KW-1133">Transmembrane helix</keyword>
<keyword evidence="9" id="KW-1185">Reference proteome</keyword>
<feature type="region of interest" description="Disordered" evidence="6">
    <location>
        <begin position="519"/>
        <end position="611"/>
    </location>
</feature>
<feature type="compositionally biased region" description="Basic and acidic residues" evidence="6">
    <location>
        <begin position="594"/>
        <end position="611"/>
    </location>
</feature>
<evidence type="ECO:0000313" key="9">
    <source>
        <dbReference type="Proteomes" id="UP001281003"/>
    </source>
</evidence>
<dbReference type="AlphaFoldDB" id="A0AAE0PK24"/>
<evidence type="ECO:0000256" key="3">
    <source>
        <dbReference type="ARBA" id="ARBA00022989"/>
    </source>
</evidence>
<feature type="compositionally biased region" description="Polar residues" evidence="6">
    <location>
        <begin position="565"/>
        <end position="580"/>
    </location>
</feature>
<comment type="similarity">
    <text evidence="5">Belongs to the palH/RIM21 family.</text>
</comment>
<accession>A0AAE0PK24</accession>
<keyword evidence="2 7" id="KW-0812">Transmembrane</keyword>
<gene>
    <name evidence="8" type="ORF">B0T20DRAFT_164774</name>
</gene>
<feature type="compositionally biased region" description="Polar residues" evidence="6">
    <location>
        <begin position="774"/>
        <end position="783"/>
    </location>
</feature>
<evidence type="ECO:0000256" key="4">
    <source>
        <dbReference type="ARBA" id="ARBA00023136"/>
    </source>
</evidence>
<feature type="transmembrane region" description="Helical" evidence="7">
    <location>
        <begin position="284"/>
        <end position="305"/>
    </location>
</feature>
<evidence type="ECO:0000256" key="7">
    <source>
        <dbReference type="SAM" id="Phobius"/>
    </source>
</evidence>
<dbReference type="GO" id="GO:0071467">
    <property type="term" value="P:cellular response to pH"/>
    <property type="evidence" value="ECO:0007669"/>
    <property type="project" value="TreeGrafter"/>
</dbReference>
<feature type="region of interest" description="Disordered" evidence="6">
    <location>
        <begin position="661"/>
        <end position="801"/>
    </location>
</feature>
<protein>
    <submittedName>
        <fullName evidence="8">PH-response regulator protein palH/rim-21</fullName>
    </submittedName>
</protein>
<feature type="compositionally biased region" description="Basic and acidic residues" evidence="6">
    <location>
        <begin position="537"/>
        <end position="549"/>
    </location>
</feature>
<feature type="compositionally biased region" description="Polar residues" evidence="6">
    <location>
        <begin position="734"/>
        <end position="746"/>
    </location>
</feature>
<proteinExistence type="inferred from homology"/>
<dbReference type="PANTHER" id="PTHR35779">
    <property type="entry name" value="PH-RESPONSE REGULATOR PROTEIN PALH/RIM21"/>
    <property type="match status" value="1"/>
</dbReference>
<evidence type="ECO:0000256" key="1">
    <source>
        <dbReference type="ARBA" id="ARBA00004141"/>
    </source>
</evidence>